<dbReference type="Proteomes" id="UP001052739">
    <property type="component" value="Unassembled WGS sequence"/>
</dbReference>
<organism evidence="1 2">
    <name type="scientific">Streptomyces hydrogenans</name>
    <dbReference type="NCBI Taxonomy" id="1873719"/>
    <lineage>
        <taxon>Bacteria</taxon>
        <taxon>Bacillati</taxon>
        <taxon>Actinomycetota</taxon>
        <taxon>Actinomycetes</taxon>
        <taxon>Kitasatosporales</taxon>
        <taxon>Streptomycetaceae</taxon>
        <taxon>Streptomyces</taxon>
    </lineage>
</organism>
<proteinExistence type="predicted"/>
<gene>
    <name evidence="1" type="ORF">Shyd_86140</name>
</gene>
<sequence>MALSVMLGGVPQTVRVALLALHSAGFGRQLGADWQDSLCHLSGGWAKALATGMGAGPRFAAAELQRAPPALVDIETQTR</sequence>
<evidence type="ECO:0000313" key="2">
    <source>
        <dbReference type="Proteomes" id="UP001052739"/>
    </source>
</evidence>
<name>A0ABQ3PQE8_9ACTN</name>
<keyword evidence="2" id="KW-1185">Reference proteome</keyword>
<protein>
    <submittedName>
        <fullName evidence="1">Uncharacterized protein</fullName>
    </submittedName>
</protein>
<evidence type="ECO:0000313" key="1">
    <source>
        <dbReference type="EMBL" id="GHI27243.1"/>
    </source>
</evidence>
<dbReference type="EMBL" id="BNDW01000117">
    <property type="protein sequence ID" value="GHI27243.1"/>
    <property type="molecule type" value="Genomic_DNA"/>
</dbReference>
<reference evidence="1" key="1">
    <citation type="submission" date="2024-05" db="EMBL/GenBank/DDBJ databases">
        <title>Whole genome shotgun sequence of Streptomyces hydrogenans NBRC 13475.</title>
        <authorList>
            <person name="Komaki H."/>
            <person name="Tamura T."/>
        </authorList>
    </citation>
    <scope>NUCLEOTIDE SEQUENCE</scope>
    <source>
        <strain evidence="1">NBRC 13475</strain>
    </source>
</reference>
<comment type="caution">
    <text evidence="1">The sequence shown here is derived from an EMBL/GenBank/DDBJ whole genome shotgun (WGS) entry which is preliminary data.</text>
</comment>
<accession>A0ABQ3PQE8</accession>